<evidence type="ECO:0000259" key="18">
    <source>
        <dbReference type="PROSITE" id="PS50024"/>
    </source>
</evidence>
<feature type="compositionally biased region" description="Acidic residues" evidence="17">
    <location>
        <begin position="578"/>
        <end position="592"/>
    </location>
</feature>
<feature type="compositionally biased region" description="Acidic residues" evidence="17">
    <location>
        <begin position="407"/>
        <end position="551"/>
    </location>
</feature>
<evidence type="ECO:0000256" key="11">
    <source>
        <dbReference type="ARBA" id="ARBA00023180"/>
    </source>
</evidence>
<evidence type="ECO:0000256" key="1">
    <source>
        <dbReference type="ARBA" id="ARBA00004437"/>
    </source>
</evidence>
<dbReference type="InterPro" id="IPR039861">
    <property type="entry name" value="IMPG"/>
</dbReference>
<keyword evidence="13" id="KW-0373">Hyaluronic acid</keyword>
<dbReference type="PROSITE" id="PS50024">
    <property type="entry name" value="SEA"/>
    <property type="match status" value="2"/>
</dbReference>
<evidence type="ECO:0000256" key="7">
    <source>
        <dbReference type="ARBA" id="ARBA00022729"/>
    </source>
</evidence>
<organism evidence="19 20">
    <name type="scientific">Coilia grayii</name>
    <name type="common">Gray's grenadier anchovy</name>
    <dbReference type="NCBI Taxonomy" id="363190"/>
    <lineage>
        <taxon>Eukaryota</taxon>
        <taxon>Metazoa</taxon>
        <taxon>Chordata</taxon>
        <taxon>Craniata</taxon>
        <taxon>Vertebrata</taxon>
        <taxon>Euteleostomi</taxon>
        <taxon>Actinopterygii</taxon>
        <taxon>Neopterygii</taxon>
        <taxon>Teleostei</taxon>
        <taxon>Clupei</taxon>
        <taxon>Clupeiformes</taxon>
        <taxon>Clupeoidei</taxon>
        <taxon>Engraulidae</taxon>
        <taxon>Coilinae</taxon>
        <taxon>Coilia</taxon>
    </lineage>
</organism>
<dbReference type="GO" id="GO:0033165">
    <property type="term" value="C:interphotoreceptor matrix"/>
    <property type="evidence" value="ECO:0007669"/>
    <property type="project" value="UniProtKB-SubCell"/>
</dbReference>
<feature type="region of interest" description="Disordered" evidence="17">
    <location>
        <begin position="569"/>
        <end position="731"/>
    </location>
</feature>
<evidence type="ECO:0000256" key="8">
    <source>
        <dbReference type="ARBA" id="ARBA00022737"/>
    </source>
</evidence>
<feature type="compositionally biased region" description="Acidic residues" evidence="17">
    <location>
        <begin position="38"/>
        <end position="47"/>
    </location>
</feature>
<feature type="compositionally biased region" description="Acidic residues" evidence="17">
    <location>
        <begin position="258"/>
        <end position="271"/>
    </location>
</feature>
<feature type="compositionally biased region" description="Acidic residues" evidence="17">
    <location>
        <begin position="654"/>
        <end position="664"/>
    </location>
</feature>
<dbReference type="EMBL" id="JBHFQA010000019">
    <property type="protein sequence ID" value="KAL2081864.1"/>
    <property type="molecule type" value="Genomic_DNA"/>
</dbReference>
<keyword evidence="6" id="KW-0358">Heparin-binding</keyword>
<feature type="compositionally biased region" description="Basic and acidic residues" evidence="17">
    <location>
        <begin position="618"/>
        <end position="630"/>
    </location>
</feature>
<evidence type="ECO:0000256" key="15">
    <source>
        <dbReference type="ARBA" id="ARBA00042018"/>
    </source>
</evidence>
<keyword evidence="5" id="KW-0272">Extracellular matrix</keyword>
<dbReference type="GO" id="GO:0005540">
    <property type="term" value="F:hyaluronic acid binding"/>
    <property type="evidence" value="ECO:0007669"/>
    <property type="project" value="UniProtKB-KW"/>
</dbReference>
<keyword evidence="8" id="KW-0677">Repeat</keyword>
<accession>A0ABD1J4S6</accession>
<evidence type="ECO:0000256" key="12">
    <source>
        <dbReference type="ARBA" id="ARBA00023273"/>
    </source>
</evidence>
<feature type="compositionally biased region" description="Acidic residues" evidence="17">
    <location>
        <begin position="637"/>
        <end position="646"/>
    </location>
</feature>
<comment type="function">
    <text evidence="16">Chondroitin sulfate-, heparin- and hyaluronan-binding protein. May serve to form a basic macromolecular scaffold comprising the insoluble interphotoreceptor matrix.</text>
</comment>
<dbReference type="SUPFAM" id="SSF82671">
    <property type="entry name" value="SEA domain"/>
    <property type="match status" value="2"/>
</dbReference>
<feature type="region of interest" description="Disordered" evidence="17">
    <location>
        <begin position="296"/>
        <end position="324"/>
    </location>
</feature>
<dbReference type="Pfam" id="PF01390">
    <property type="entry name" value="SEA"/>
    <property type="match status" value="2"/>
</dbReference>
<keyword evidence="20" id="KW-1185">Reference proteome</keyword>
<feature type="compositionally biased region" description="Polar residues" evidence="17">
    <location>
        <begin position="381"/>
        <end position="398"/>
    </location>
</feature>
<feature type="region of interest" description="Disordered" evidence="17">
    <location>
        <begin position="38"/>
        <end position="80"/>
    </location>
</feature>
<dbReference type="GO" id="GO:0008201">
    <property type="term" value="F:heparin binding"/>
    <property type="evidence" value="ECO:0007669"/>
    <property type="project" value="UniProtKB-KW"/>
</dbReference>
<evidence type="ECO:0000313" key="19">
    <source>
        <dbReference type="EMBL" id="KAL2081864.1"/>
    </source>
</evidence>
<evidence type="ECO:0000256" key="5">
    <source>
        <dbReference type="ARBA" id="ARBA00022530"/>
    </source>
</evidence>
<dbReference type="PANTHER" id="PTHR12199">
    <property type="entry name" value="INTERPHOTORECEPTOR MATRIX PROTEOGLYCAN"/>
    <property type="match status" value="1"/>
</dbReference>
<keyword evidence="7" id="KW-0732">Signal</keyword>
<comment type="caution">
    <text evidence="19">The sequence shown here is derived from an EMBL/GenBank/DDBJ whole genome shotgun (WGS) entry which is preliminary data.</text>
</comment>
<reference evidence="19 20" key="1">
    <citation type="submission" date="2024-09" db="EMBL/GenBank/DDBJ databases">
        <title>A chromosome-level genome assembly of Gray's grenadier anchovy, Coilia grayii.</title>
        <authorList>
            <person name="Fu Z."/>
        </authorList>
    </citation>
    <scope>NUCLEOTIDE SEQUENCE [LARGE SCALE GENOMIC DNA]</scope>
    <source>
        <strain evidence="19">G4</strain>
        <tissue evidence="19">Muscle</tissue>
    </source>
</reference>
<dbReference type="GO" id="GO:0001917">
    <property type="term" value="C:photoreceptor inner segment"/>
    <property type="evidence" value="ECO:0007669"/>
    <property type="project" value="UniProtKB-SubCell"/>
</dbReference>
<dbReference type="SMART" id="SM00200">
    <property type="entry name" value="SEA"/>
    <property type="match status" value="2"/>
</dbReference>
<feature type="compositionally biased region" description="Acidic residues" evidence="17">
    <location>
        <begin position="64"/>
        <end position="76"/>
    </location>
</feature>
<evidence type="ECO:0000256" key="3">
    <source>
        <dbReference type="ARBA" id="ARBA00004593"/>
    </source>
</evidence>
<sequence length="1043" mass="114274">MIYRVIPLNCQPSGGSAFVILPWFQCLLIVLPAVPEDAQTDTGEEGESPTVLDVPGGTPGTPGDGEEGTETAEEGSELPNVVPEYPVEQVVEFTISLVDPGYRELLGDADSPQYHDLSRHLQEQMLQVFNKLPGFKEINVQGIRTGGISVHYAVLFENGRLGMTGEEAEGDEDTSPAAPKLIDMMTTALKEEATLPVDLSTLVFFPESYNDLDVSEEPEVPETSEVQLLPDISPEENNALDTLLEPTVGSEDYHDIPTDEGPEPTSPPEEEEPFITHMIETIIQEGTGELVRDYIPTAPIEPPSEDESVPSGHESEEELPRGDVFIPNIVSEEQPDIEEDVGVGLESDLIPNVIPEEQSVSGSTTETLLTVATVSPDHSGVSDSSLPVTTLSAITDQPPTEPLGDLGESEEEEFLVVDTPEEETPEEEVVSEAEAEEEESSEPEVEVSEEVTEPEEEVSEPEEEVSVPEEVGEPEDEVGEEEISESEAEVSEPEEAISEPEEEVMVEAEDVEGAEPVEEEIVKEEIQLEEPEETSEVEDSQPEEEIAEEELGVGVEVGVSESVEEIEVTEVTVSEKEVEVEEETTTEEEFEEQPTVPPLDSIKIIVPEMPTDDAQHEEEEHSSPPEEHDNLPFVPNEDSEPEEETSDLTPGEEVVTEETEEDVPGEPAVETGIDQQPEDQNVIEAETVPEADTEETEEVAVEEESQTADTEDGPQPESEERGDGEEEEEAGLEVTVLEETPTVVPEQPLSTTPSIDLGLFEVFLTDEPYEETGVEVMAENKEGEDVVTDTKTEIEMDSDTSVETSMENIAVELDETDAVSVDTIDLLGYGSGFSEEPPFETTAAPPLIYVTTPSMTTASRGRELVVFFSLRVTNMLFSEELFNRSSDEYRTLENRFTELLLPYLQTNLTGFRQLEILNFRAGSVVVNSKMTFAKSVPYNVTMAVHCVLEDFCNAAAERLDIEIDSHSLDVEPADQADPCKFLACNEFSRCVVNRWSKEAECLCDPGYVAEDGLPCQSVCEVRPNFCQNGGECEIIPGHGAACR</sequence>
<dbReference type="Proteomes" id="UP001591681">
    <property type="component" value="Unassembled WGS sequence"/>
</dbReference>
<feature type="compositionally biased region" description="Acidic residues" evidence="17">
    <location>
        <begin position="720"/>
        <end position="731"/>
    </location>
</feature>
<evidence type="ECO:0000256" key="2">
    <source>
        <dbReference type="ARBA" id="ARBA00004504"/>
    </source>
</evidence>
<gene>
    <name evidence="19" type="ORF">ACEWY4_021682</name>
</gene>
<feature type="region of interest" description="Disordered" evidence="17">
    <location>
        <begin position="249"/>
        <end position="271"/>
    </location>
</feature>
<keyword evidence="11" id="KW-0325">Glycoprotein</keyword>
<feature type="compositionally biased region" description="Acidic residues" evidence="17">
    <location>
        <begin position="687"/>
        <end position="714"/>
    </location>
</feature>
<comment type="subcellular location">
    <subcellularLocation>
        <location evidence="2">Cell projection</location>
        <location evidence="2">Cilium</location>
        <location evidence="2">Photoreceptor outer segment</location>
    </subcellularLocation>
    <subcellularLocation>
        <location evidence="1">Photoreceptor inner segment</location>
    </subcellularLocation>
    <subcellularLocation>
        <location evidence="3">Secreted</location>
        <location evidence="3">Extracellular space</location>
        <location evidence="3">Extracellular matrix</location>
        <location evidence="3">Interphotoreceptor matrix</location>
    </subcellularLocation>
</comment>
<evidence type="ECO:0000256" key="14">
    <source>
        <dbReference type="ARBA" id="ARBA00040753"/>
    </source>
</evidence>
<dbReference type="PANTHER" id="PTHR12199:SF3">
    <property type="entry name" value="INTERPHOTORECEPTOR MATRIX PROTEOGLYCAN 1"/>
    <property type="match status" value="1"/>
</dbReference>
<proteinExistence type="predicted"/>
<keyword evidence="9" id="KW-0730">Sialic acid</keyword>
<dbReference type="InterPro" id="IPR036364">
    <property type="entry name" value="SEA_dom_sf"/>
</dbReference>
<evidence type="ECO:0000313" key="20">
    <source>
        <dbReference type="Proteomes" id="UP001591681"/>
    </source>
</evidence>
<evidence type="ECO:0000256" key="4">
    <source>
        <dbReference type="ARBA" id="ARBA00022525"/>
    </source>
</evidence>
<dbReference type="GO" id="GO:0001750">
    <property type="term" value="C:photoreceptor outer segment"/>
    <property type="evidence" value="ECO:0007669"/>
    <property type="project" value="UniProtKB-SubCell"/>
</dbReference>
<keyword evidence="12" id="KW-0966">Cell projection</keyword>
<keyword evidence="4" id="KW-0964">Secreted</keyword>
<keyword evidence="10" id="KW-0675">Receptor</keyword>
<evidence type="ECO:0000256" key="10">
    <source>
        <dbReference type="ARBA" id="ARBA00023170"/>
    </source>
</evidence>
<evidence type="ECO:0000256" key="16">
    <source>
        <dbReference type="ARBA" id="ARBA00045407"/>
    </source>
</evidence>
<feature type="domain" description="SEA" evidence="18">
    <location>
        <begin position="87"/>
        <end position="209"/>
    </location>
</feature>
<feature type="region of interest" description="Disordered" evidence="17">
    <location>
        <begin position="374"/>
        <end position="552"/>
    </location>
</feature>
<evidence type="ECO:0000256" key="13">
    <source>
        <dbReference type="ARBA" id="ARBA00023290"/>
    </source>
</evidence>
<evidence type="ECO:0000256" key="17">
    <source>
        <dbReference type="SAM" id="MobiDB-lite"/>
    </source>
</evidence>
<protein>
    <recommendedName>
        <fullName evidence="14">Interphotoreceptor matrix proteoglycan 1</fullName>
    </recommendedName>
    <alternativeName>
        <fullName evidence="15">Sialoprotein associated with cones and rods</fullName>
    </alternativeName>
</protein>
<name>A0ABD1J4S6_9TELE</name>
<evidence type="ECO:0000256" key="9">
    <source>
        <dbReference type="ARBA" id="ARBA00022981"/>
    </source>
</evidence>
<evidence type="ECO:0000256" key="6">
    <source>
        <dbReference type="ARBA" id="ARBA00022674"/>
    </source>
</evidence>
<dbReference type="AlphaFoldDB" id="A0ABD1J4S6"/>
<dbReference type="InterPro" id="IPR000082">
    <property type="entry name" value="SEA_dom"/>
</dbReference>
<feature type="domain" description="SEA" evidence="18">
    <location>
        <begin position="862"/>
        <end position="975"/>
    </location>
</feature>